<dbReference type="InterPro" id="IPR051681">
    <property type="entry name" value="Ser/Thr_Kinases-Pseudokinases"/>
</dbReference>
<dbReference type="Gene3D" id="1.10.510.10">
    <property type="entry name" value="Transferase(Phosphotransferase) domain 1"/>
    <property type="match status" value="1"/>
</dbReference>
<dbReference type="Proteomes" id="UP000027195">
    <property type="component" value="Unassembled WGS sequence"/>
</dbReference>
<sequence length="450" mass="50508">MDSGKRTPLQLAVAKASSHAARFLLAKGVDPHAGGPLGAASPQFVVELLEGPDGISTMLKLVFAGISVEERPRYYMKARSRSRCLEFVREVRKILVEAPTRNACVAFLSTFYPLIGAYPTSDIPLHECEVKLMKTETSGQGGFSDCFEGIFLGCHKVAMKALRAYLKEEVTERRMKREMGVWCRLDHPNVLPFIGWHTFGPTSYMVSPWMENGDALAYVRRRPQANRLQLVAQVADGLHYLHAGINKPVIHGDLKAANIFISSTGVARIADFGLSEFSEREKPPRYSTEWYCAGNPRWQAPELLRASSLEEARRTTETDIFACGRVMLELFTGQVPFFYLSDNTISVFKLVFDGQFPERPLDKDVVAKGLNDNMWELMKRCWSVDPEQRPTAAAIIDQVKAALRGRPDDDSDSEDSVGPRPEKRVRITEPPVKVETIKTEDIKREEAQIK</sequence>
<organism evidence="3 4">
    <name type="scientific">Botryobasidium botryosum (strain FD-172 SS1)</name>
    <dbReference type="NCBI Taxonomy" id="930990"/>
    <lineage>
        <taxon>Eukaryota</taxon>
        <taxon>Fungi</taxon>
        <taxon>Dikarya</taxon>
        <taxon>Basidiomycota</taxon>
        <taxon>Agaricomycotina</taxon>
        <taxon>Agaricomycetes</taxon>
        <taxon>Cantharellales</taxon>
        <taxon>Botryobasidiaceae</taxon>
        <taxon>Botryobasidium</taxon>
    </lineage>
</organism>
<reference evidence="4" key="1">
    <citation type="journal article" date="2014" name="Proc. Natl. Acad. Sci. U.S.A.">
        <title>Extensive sampling of basidiomycete genomes demonstrates inadequacy of the white-rot/brown-rot paradigm for wood decay fungi.</title>
        <authorList>
            <person name="Riley R."/>
            <person name="Salamov A.A."/>
            <person name="Brown D.W."/>
            <person name="Nagy L.G."/>
            <person name="Floudas D."/>
            <person name="Held B.W."/>
            <person name="Levasseur A."/>
            <person name="Lombard V."/>
            <person name="Morin E."/>
            <person name="Otillar R."/>
            <person name="Lindquist E.A."/>
            <person name="Sun H."/>
            <person name="LaButti K.M."/>
            <person name="Schmutz J."/>
            <person name="Jabbour D."/>
            <person name="Luo H."/>
            <person name="Baker S.E."/>
            <person name="Pisabarro A.G."/>
            <person name="Walton J.D."/>
            <person name="Blanchette R.A."/>
            <person name="Henrissat B."/>
            <person name="Martin F."/>
            <person name="Cullen D."/>
            <person name="Hibbett D.S."/>
            <person name="Grigoriev I.V."/>
        </authorList>
    </citation>
    <scope>NUCLEOTIDE SEQUENCE [LARGE SCALE GENOMIC DNA]</scope>
    <source>
        <strain evidence="4">FD-172 SS1</strain>
    </source>
</reference>
<dbReference type="SMART" id="SM00220">
    <property type="entry name" value="S_TKc"/>
    <property type="match status" value="1"/>
</dbReference>
<feature type="region of interest" description="Disordered" evidence="1">
    <location>
        <begin position="403"/>
        <end position="450"/>
    </location>
</feature>
<feature type="compositionally biased region" description="Basic and acidic residues" evidence="1">
    <location>
        <begin position="435"/>
        <end position="450"/>
    </location>
</feature>
<dbReference type="PROSITE" id="PS50011">
    <property type="entry name" value="PROTEIN_KINASE_DOM"/>
    <property type="match status" value="1"/>
</dbReference>
<dbReference type="OrthoDB" id="310217at2759"/>
<keyword evidence="4" id="KW-1185">Reference proteome</keyword>
<evidence type="ECO:0000259" key="2">
    <source>
        <dbReference type="PROSITE" id="PS50011"/>
    </source>
</evidence>
<dbReference type="InterPro" id="IPR008271">
    <property type="entry name" value="Ser/Thr_kinase_AS"/>
</dbReference>
<dbReference type="Pfam" id="PF07714">
    <property type="entry name" value="PK_Tyr_Ser-Thr"/>
    <property type="match status" value="1"/>
</dbReference>
<evidence type="ECO:0000313" key="4">
    <source>
        <dbReference type="Proteomes" id="UP000027195"/>
    </source>
</evidence>
<dbReference type="PANTHER" id="PTHR44329">
    <property type="entry name" value="SERINE/THREONINE-PROTEIN KINASE TNNI3K-RELATED"/>
    <property type="match status" value="1"/>
</dbReference>
<accession>A0A067M448</accession>
<dbReference type="InterPro" id="IPR011009">
    <property type="entry name" value="Kinase-like_dom_sf"/>
</dbReference>
<dbReference type="GO" id="GO:0005524">
    <property type="term" value="F:ATP binding"/>
    <property type="evidence" value="ECO:0007669"/>
    <property type="project" value="InterPro"/>
</dbReference>
<name>A0A067M448_BOTB1</name>
<dbReference type="InParanoid" id="A0A067M448"/>
<dbReference type="HOGENOM" id="CLU_000288_7_18_1"/>
<protein>
    <recommendedName>
        <fullName evidence="2">Protein kinase domain-containing protein</fullName>
    </recommendedName>
</protein>
<dbReference type="SUPFAM" id="SSF56112">
    <property type="entry name" value="Protein kinase-like (PK-like)"/>
    <property type="match status" value="1"/>
</dbReference>
<dbReference type="EMBL" id="KL198078">
    <property type="protein sequence ID" value="KDQ09490.1"/>
    <property type="molecule type" value="Genomic_DNA"/>
</dbReference>
<dbReference type="InterPro" id="IPR001245">
    <property type="entry name" value="Ser-Thr/Tyr_kinase_cat_dom"/>
</dbReference>
<gene>
    <name evidence="3" type="ORF">BOTBODRAFT_137788</name>
</gene>
<dbReference type="InterPro" id="IPR000719">
    <property type="entry name" value="Prot_kinase_dom"/>
</dbReference>
<evidence type="ECO:0000256" key="1">
    <source>
        <dbReference type="SAM" id="MobiDB-lite"/>
    </source>
</evidence>
<dbReference type="AlphaFoldDB" id="A0A067M448"/>
<feature type="domain" description="Protein kinase" evidence="2">
    <location>
        <begin position="132"/>
        <end position="403"/>
    </location>
</feature>
<evidence type="ECO:0000313" key="3">
    <source>
        <dbReference type="EMBL" id="KDQ09490.1"/>
    </source>
</evidence>
<dbReference type="GO" id="GO:0004674">
    <property type="term" value="F:protein serine/threonine kinase activity"/>
    <property type="evidence" value="ECO:0007669"/>
    <property type="project" value="TreeGrafter"/>
</dbReference>
<dbReference type="STRING" id="930990.A0A067M448"/>
<dbReference type="PROSITE" id="PS00108">
    <property type="entry name" value="PROTEIN_KINASE_ST"/>
    <property type="match status" value="1"/>
</dbReference>
<proteinExistence type="predicted"/>